<keyword evidence="6" id="KW-1185">Reference proteome</keyword>
<dbReference type="SUPFAM" id="SSF48498">
    <property type="entry name" value="Tetracyclin repressor-like, C-terminal domain"/>
    <property type="match status" value="1"/>
</dbReference>
<dbReference type="InterPro" id="IPR036271">
    <property type="entry name" value="Tet_transcr_reg_TetR-rel_C_sf"/>
</dbReference>
<dbReference type="AlphaFoldDB" id="A0A1G8BB15"/>
<evidence type="ECO:0000313" key="5">
    <source>
        <dbReference type="EMBL" id="SDH30405.1"/>
    </source>
</evidence>
<evidence type="ECO:0000256" key="2">
    <source>
        <dbReference type="ARBA" id="ARBA00023015"/>
    </source>
</evidence>
<gene>
    <name evidence="5" type="ORF">SAMN05444695_101779</name>
</gene>
<dbReference type="GO" id="GO:0000976">
    <property type="term" value="F:transcription cis-regulatory region binding"/>
    <property type="evidence" value="ECO:0007669"/>
    <property type="project" value="TreeGrafter"/>
</dbReference>
<dbReference type="GO" id="GO:0003700">
    <property type="term" value="F:DNA-binding transcription factor activity"/>
    <property type="evidence" value="ECO:0007669"/>
    <property type="project" value="TreeGrafter"/>
</dbReference>
<dbReference type="InterPro" id="IPR001647">
    <property type="entry name" value="HTH_TetR"/>
</dbReference>
<keyword evidence="3 5" id="KW-0238">DNA-binding</keyword>
<evidence type="ECO:0000256" key="3">
    <source>
        <dbReference type="ARBA" id="ARBA00023125"/>
    </source>
</evidence>
<dbReference type="SUPFAM" id="SSF46689">
    <property type="entry name" value="Homeodomain-like"/>
    <property type="match status" value="1"/>
</dbReference>
<dbReference type="PRINTS" id="PR00455">
    <property type="entry name" value="HTHTETR"/>
</dbReference>
<keyword evidence="4" id="KW-0804">Transcription</keyword>
<organism evidence="5 6">
    <name type="scientific">Rhodococcus triatomae</name>
    <dbReference type="NCBI Taxonomy" id="300028"/>
    <lineage>
        <taxon>Bacteria</taxon>
        <taxon>Bacillati</taxon>
        <taxon>Actinomycetota</taxon>
        <taxon>Actinomycetes</taxon>
        <taxon>Mycobacteriales</taxon>
        <taxon>Nocardiaceae</taxon>
        <taxon>Rhodococcus</taxon>
    </lineage>
</organism>
<dbReference type="PANTHER" id="PTHR30055">
    <property type="entry name" value="HTH-TYPE TRANSCRIPTIONAL REGULATOR RUTR"/>
    <property type="match status" value="1"/>
</dbReference>
<keyword evidence="2" id="KW-0805">Transcription regulation</keyword>
<name>A0A1G8BB15_9NOCA</name>
<accession>A0A1G8BB15</accession>
<evidence type="ECO:0000256" key="4">
    <source>
        <dbReference type="ARBA" id="ARBA00023163"/>
    </source>
</evidence>
<keyword evidence="1" id="KW-0678">Repressor</keyword>
<dbReference type="InterPro" id="IPR009057">
    <property type="entry name" value="Homeodomain-like_sf"/>
</dbReference>
<dbReference type="RefSeq" id="WP_072736252.1">
    <property type="nucleotide sequence ID" value="NZ_CP048813.1"/>
</dbReference>
<dbReference type="Gene3D" id="1.10.10.60">
    <property type="entry name" value="Homeodomain-like"/>
    <property type="match status" value="1"/>
</dbReference>
<reference evidence="5 6" key="1">
    <citation type="submission" date="2016-10" db="EMBL/GenBank/DDBJ databases">
        <authorList>
            <person name="de Groot N.N."/>
        </authorList>
    </citation>
    <scope>NUCLEOTIDE SEQUENCE [LARGE SCALE GENOMIC DNA]</scope>
    <source>
        <strain evidence="5 6">DSM 44892</strain>
    </source>
</reference>
<protein>
    <submittedName>
        <fullName evidence="5">DNA-binding transcriptional regulator, AcrR family</fullName>
    </submittedName>
</protein>
<dbReference type="PROSITE" id="PS50977">
    <property type="entry name" value="HTH_TETR_2"/>
    <property type="match status" value="1"/>
</dbReference>
<sequence>MSHVQARRECILEASARLFASKGVAATSMREIAESVGVRPGALYHYFPSKDAIVNELITGYLEQLQAEYESMAGAELDPRSRLRAIVDVSLRTAQDSPYATQIFQNELANLRELAEYRRAKLLSDRVQQVWIDAIEEGRSQGVFRTDIPTKVFHRFIRDAVWLSIKWHRSDDPYSIDDLADDCLAVFLDGFAVSPPVPPRPAAGEGTIRPV</sequence>
<dbReference type="Proteomes" id="UP000183263">
    <property type="component" value="Unassembled WGS sequence"/>
</dbReference>
<dbReference type="OrthoDB" id="9814200at2"/>
<evidence type="ECO:0000313" key="6">
    <source>
        <dbReference type="Proteomes" id="UP000183263"/>
    </source>
</evidence>
<dbReference type="PANTHER" id="PTHR30055:SF175">
    <property type="entry name" value="HTH-TYPE TRANSCRIPTIONAL REPRESSOR KSTR2"/>
    <property type="match status" value="1"/>
</dbReference>
<dbReference type="Pfam" id="PF00440">
    <property type="entry name" value="TetR_N"/>
    <property type="match status" value="1"/>
</dbReference>
<proteinExistence type="predicted"/>
<evidence type="ECO:0000256" key="1">
    <source>
        <dbReference type="ARBA" id="ARBA00022491"/>
    </source>
</evidence>
<dbReference type="Pfam" id="PF17932">
    <property type="entry name" value="TetR_C_24"/>
    <property type="match status" value="1"/>
</dbReference>
<dbReference type="EMBL" id="FNDN01000001">
    <property type="protein sequence ID" value="SDH30405.1"/>
    <property type="molecule type" value="Genomic_DNA"/>
</dbReference>
<dbReference type="Gene3D" id="1.10.357.10">
    <property type="entry name" value="Tetracycline Repressor, domain 2"/>
    <property type="match status" value="1"/>
</dbReference>
<dbReference type="InterPro" id="IPR041490">
    <property type="entry name" value="KstR2_TetR_C"/>
</dbReference>
<dbReference type="InterPro" id="IPR050109">
    <property type="entry name" value="HTH-type_TetR-like_transc_reg"/>
</dbReference>